<feature type="binding site" evidence="5">
    <location>
        <position position="44"/>
    </location>
    <ligand>
        <name>ATP</name>
        <dbReference type="ChEBI" id="CHEBI:30616"/>
    </ligand>
</feature>
<evidence type="ECO:0000256" key="5">
    <source>
        <dbReference type="PROSITE-ProRule" id="PRU10141"/>
    </source>
</evidence>
<dbReference type="PANTHER" id="PTHR43289:SF34">
    <property type="entry name" value="SERINE_THREONINE-PROTEIN KINASE YBDM-RELATED"/>
    <property type="match status" value="1"/>
</dbReference>
<dbReference type="Proteomes" id="UP001601444">
    <property type="component" value="Unassembled WGS sequence"/>
</dbReference>
<evidence type="ECO:0000259" key="6">
    <source>
        <dbReference type="PROSITE" id="PS50011"/>
    </source>
</evidence>
<dbReference type="InterPro" id="IPR011009">
    <property type="entry name" value="Kinase-like_dom_sf"/>
</dbReference>
<dbReference type="Gene3D" id="3.30.200.20">
    <property type="entry name" value="Phosphorylase Kinase, domain 1"/>
    <property type="match status" value="1"/>
</dbReference>
<proteinExistence type="predicted"/>
<protein>
    <submittedName>
        <fullName evidence="7">Protein kinase</fullName>
    </submittedName>
</protein>
<gene>
    <name evidence="7" type="ORF">ACFYTF_01670</name>
</gene>
<dbReference type="PROSITE" id="PS50011">
    <property type="entry name" value="PROTEIN_KINASE_DOM"/>
    <property type="match status" value="1"/>
</dbReference>
<reference evidence="7 8" key="1">
    <citation type="submission" date="2024-10" db="EMBL/GenBank/DDBJ databases">
        <title>The Natural Products Discovery Center: Release of the First 8490 Sequenced Strains for Exploring Actinobacteria Biosynthetic Diversity.</title>
        <authorList>
            <person name="Kalkreuter E."/>
            <person name="Kautsar S.A."/>
            <person name="Yang D."/>
            <person name="Bader C.D."/>
            <person name="Teijaro C.N."/>
            <person name="Fluegel L."/>
            <person name="Davis C.M."/>
            <person name="Simpson J.R."/>
            <person name="Lauterbach L."/>
            <person name="Steele A.D."/>
            <person name="Gui C."/>
            <person name="Meng S."/>
            <person name="Li G."/>
            <person name="Viehrig K."/>
            <person name="Ye F."/>
            <person name="Su P."/>
            <person name="Kiefer A.F."/>
            <person name="Nichols A."/>
            <person name="Cepeda A.J."/>
            <person name="Yan W."/>
            <person name="Fan B."/>
            <person name="Jiang Y."/>
            <person name="Adhikari A."/>
            <person name="Zheng C.-J."/>
            <person name="Schuster L."/>
            <person name="Cowan T.M."/>
            <person name="Smanski M.J."/>
            <person name="Chevrette M.G."/>
            <person name="De Carvalho L.P.S."/>
            <person name="Shen B."/>
        </authorList>
    </citation>
    <scope>NUCLEOTIDE SEQUENCE [LARGE SCALE GENOMIC DNA]</scope>
    <source>
        <strain evidence="7 8">NPDC004045</strain>
    </source>
</reference>
<comment type="caution">
    <text evidence="7">The sequence shown here is derived from an EMBL/GenBank/DDBJ whole genome shotgun (WGS) entry which is preliminary data.</text>
</comment>
<name>A0ABW6PGM6_9NOCA</name>
<evidence type="ECO:0000256" key="4">
    <source>
        <dbReference type="ARBA" id="ARBA00022840"/>
    </source>
</evidence>
<evidence type="ECO:0000313" key="8">
    <source>
        <dbReference type="Proteomes" id="UP001601444"/>
    </source>
</evidence>
<keyword evidence="2 5" id="KW-0547">Nucleotide-binding</keyword>
<keyword evidence="4 5" id="KW-0067">ATP-binding</keyword>
<dbReference type="CDD" id="cd14014">
    <property type="entry name" value="STKc_PknB_like"/>
    <property type="match status" value="1"/>
</dbReference>
<dbReference type="GO" id="GO:0016301">
    <property type="term" value="F:kinase activity"/>
    <property type="evidence" value="ECO:0007669"/>
    <property type="project" value="UniProtKB-KW"/>
</dbReference>
<dbReference type="Gene3D" id="1.10.510.10">
    <property type="entry name" value="Transferase(Phosphotransferase) domain 1"/>
    <property type="match status" value="1"/>
</dbReference>
<dbReference type="SMART" id="SM00220">
    <property type="entry name" value="S_TKc"/>
    <property type="match status" value="1"/>
</dbReference>
<evidence type="ECO:0000256" key="3">
    <source>
        <dbReference type="ARBA" id="ARBA00022777"/>
    </source>
</evidence>
<keyword evidence="1" id="KW-0808">Transferase</keyword>
<dbReference type="PROSITE" id="PS00108">
    <property type="entry name" value="PROTEIN_KINASE_ST"/>
    <property type="match status" value="1"/>
</dbReference>
<evidence type="ECO:0000256" key="1">
    <source>
        <dbReference type="ARBA" id="ARBA00022679"/>
    </source>
</evidence>
<dbReference type="InterPro" id="IPR008271">
    <property type="entry name" value="Ser/Thr_kinase_AS"/>
</dbReference>
<evidence type="ECO:0000313" key="7">
    <source>
        <dbReference type="EMBL" id="MFF0541529.1"/>
    </source>
</evidence>
<dbReference type="RefSeq" id="WP_387698733.1">
    <property type="nucleotide sequence ID" value="NZ_JBIAMX010000001.1"/>
</dbReference>
<evidence type="ECO:0000256" key="2">
    <source>
        <dbReference type="ARBA" id="ARBA00022741"/>
    </source>
</evidence>
<accession>A0ABW6PGM6</accession>
<dbReference type="SUPFAM" id="SSF56112">
    <property type="entry name" value="Protein kinase-like (PK-like)"/>
    <property type="match status" value="1"/>
</dbReference>
<dbReference type="PANTHER" id="PTHR43289">
    <property type="entry name" value="MITOGEN-ACTIVATED PROTEIN KINASE KINASE KINASE 20-RELATED"/>
    <property type="match status" value="1"/>
</dbReference>
<dbReference type="InterPro" id="IPR017441">
    <property type="entry name" value="Protein_kinase_ATP_BS"/>
</dbReference>
<dbReference type="InterPro" id="IPR000719">
    <property type="entry name" value="Prot_kinase_dom"/>
</dbReference>
<dbReference type="PROSITE" id="PS00107">
    <property type="entry name" value="PROTEIN_KINASE_ATP"/>
    <property type="match status" value="1"/>
</dbReference>
<sequence length="616" mass="63968">MIEPLSAHEPKSLGRYRLLGVLGVGGMGRVLLATGPDGRFVAIKQIHATLVDDPEFRARFEREIRVSMRVSGAFTAAVIDYEVSSPAPWLASVFIPGVPLDQAVQTHGPLPVPALRTLAAGLAAALHSIHGTGLVHRDLKPANVILAADGPRVIDFGIAQPDEPQGAVTQTGALIGSPAYMSPEQATAQQLTPASDIFAFGSLLYMAAVGQSPFAAATAPATLFTIVHREPDYDRVPAEVRELVAGCLRKEPSARPTPAQILDHLGVQPVRARPWPAPVHERIADQSRYLSLLASDPDATQIIGPETPVPTTQEPVAVAPRRRGRRAIVAAAAVVGVVLVAGLAAVTSRGGGSGSVAAAGPVAPTATLPALASLRPVDTCRWLRQALGAEFPADVATGLGRSVESWAWQPTAEWGCAGSGGGPALRVDVGTALAGFAPAGRLVRGYELLRRGTGCAVATADAEHRWGVVVDPGRDRCDLAEYILDRLLATDLTAVPTAADAARSLVSVDPCALLDGTAPATGPGRVVSARSCAWPGDRPVTVSLSLDSRPASSVTRTMRGTEQTSAAGCTARYVFRDIGERYEEVVRISLGGGAAGTVCGEAEAMIDAVIPRLPTA</sequence>
<keyword evidence="3 7" id="KW-0418">Kinase</keyword>
<keyword evidence="8" id="KW-1185">Reference proteome</keyword>
<dbReference type="EMBL" id="JBIAMX010000001">
    <property type="protein sequence ID" value="MFF0541529.1"/>
    <property type="molecule type" value="Genomic_DNA"/>
</dbReference>
<feature type="domain" description="Protein kinase" evidence="6">
    <location>
        <begin position="16"/>
        <end position="267"/>
    </location>
</feature>
<dbReference type="Pfam" id="PF00069">
    <property type="entry name" value="Pkinase"/>
    <property type="match status" value="1"/>
</dbReference>
<organism evidence="7 8">
    <name type="scientific">Nocardia thailandica</name>
    <dbReference type="NCBI Taxonomy" id="257275"/>
    <lineage>
        <taxon>Bacteria</taxon>
        <taxon>Bacillati</taxon>
        <taxon>Actinomycetota</taxon>
        <taxon>Actinomycetes</taxon>
        <taxon>Mycobacteriales</taxon>
        <taxon>Nocardiaceae</taxon>
        <taxon>Nocardia</taxon>
    </lineage>
</organism>